<dbReference type="Proteomes" id="UP001434883">
    <property type="component" value="Unassembled WGS sequence"/>
</dbReference>
<organism evidence="3 4">
    <name type="scientific">Xenoophorus captivus</name>
    <dbReference type="NCBI Taxonomy" id="1517983"/>
    <lineage>
        <taxon>Eukaryota</taxon>
        <taxon>Metazoa</taxon>
        <taxon>Chordata</taxon>
        <taxon>Craniata</taxon>
        <taxon>Vertebrata</taxon>
        <taxon>Euteleostomi</taxon>
        <taxon>Actinopterygii</taxon>
        <taxon>Neopterygii</taxon>
        <taxon>Teleostei</taxon>
        <taxon>Neoteleostei</taxon>
        <taxon>Acanthomorphata</taxon>
        <taxon>Ovalentaria</taxon>
        <taxon>Atherinomorphae</taxon>
        <taxon>Cyprinodontiformes</taxon>
        <taxon>Goodeidae</taxon>
        <taxon>Xenoophorus</taxon>
    </lineage>
</organism>
<dbReference type="InterPro" id="IPR001024">
    <property type="entry name" value="PLAT/LH2_dom"/>
</dbReference>
<dbReference type="InterPro" id="IPR052970">
    <property type="entry name" value="Inner_ear_hair_cell_LOXHD"/>
</dbReference>
<dbReference type="PANTHER" id="PTHR45901:SF3">
    <property type="entry name" value="LIPOXYGENASE HOMOLOGY DOMAIN-CONTAINING PROTEIN 1"/>
    <property type="match status" value="1"/>
</dbReference>
<evidence type="ECO:0000313" key="4">
    <source>
        <dbReference type="Proteomes" id="UP001434883"/>
    </source>
</evidence>
<proteinExistence type="predicted"/>
<dbReference type="PANTHER" id="PTHR45901">
    <property type="entry name" value="PROTEIN CBG12474"/>
    <property type="match status" value="1"/>
</dbReference>
<gene>
    <name evidence="3" type="ORF">XENOCAPTIV_020414</name>
</gene>
<comment type="caution">
    <text evidence="3">The sequence shown here is derived from an EMBL/GenBank/DDBJ whole genome shotgun (WGS) entry which is preliminary data.</text>
</comment>
<reference evidence="3 4" key="1">
    <citation type="submission" date="2021-06" db="EMBL/GenBank/DDBJ databases">
        <authorList>
            <person name="Palmer J.M."/>
        </authorList>
    </citation>
    <scope>NUCLEOTIDE SEQUENCE [LARGE SCALE GENOMIC DNA]</scope>
    <source>
        <strain evidence="3 4">XC_2019</strain>
        <tissue evidence="3">Muscle</tissue>
    </source>
</reference>
<sequence length="155" mass="17780">TIYELTVVTGDVQNAGTDTKIFMSVFERGQEDTFNMEIDDIAPLKKIRLRIDGSGSRPDWFLDKVLMRNLNTEEVSVFTYEEWLSRTCGPKKTMICEMPAVVDEELMVELTTYIIQVKTSDVSGKFQNLPRSFKTLHKQRQREAGGVALLHLKFL</sequence>
<evidence type="ECO:0000259" key="2">
    <source>
        <dbReference type="PROSITE" id="PS50095"/>
    </source>
</evidence>
<dbReference type="Pfam" id="PF01477">
    <property type="entry name" value="PLAT"/>
    <property type="match status" value="1"/>
</dbReference>
<evidence type="ECO:0000313" key="3">
    <source>
        <dbReference type="EMBL" id="MEQ2192947.1"/>
    </source>
</evidence>
<dbReference type="PROSITE" id="PS50095">
    <property type="entry name" value="PLAT"/>
    <property type="match status" value="1"/>
</dbReference>
<dbReference type="InterPro" id="IPR036392">
    <property type="entry name" value="PLAT/LH2_dom_sf"/>
</dbReference>
<evidence type="ECO:0000256" key="1">
    <source>
        <dbReference type="PROSITE-ProRule" id="PRU00152"/>
    </source>
</evidence>
<name>A0ABV0QAV7_9TELE</name>
<comment type="caution">
    <text evidence="1">Lacks conserved residue(s) required for the propagation of feature annotation.</text>
</comment>
<feature type="non-terminal residue" evidence="3">
    <location>
        <position position="1"/>
    </location>
</feature>
<feature type="domain" description="PLAT" evidence="2">
    <location>
        <begin position="1"/>
        <end position="98"/>
    </location>
</feature>
<protein>
    <recommendedName>
        <fullName evidence="2">PLAT domain-containing protein</fullName>
    </recommendedName>
</protein>
<dbReference type="SUPFAM" id="SSF49723">
    <property type="entry name" value="Lipase/lipooxygenase domain (PLAT/LH2 domain)"/>
    <property type="match status" value="1"/>
</dbReference>
<dbReference type="Gene3D" id="2.60.60.20">
    <property type="entry name" value="PLAT/LH2 domain"/>
    <property type="match status" value="1"/>
</dbReference>
<accession>A0ABV0QAV7</accession>
<dbReference type="EMBL" id="JAHRIN010004400">
    <property type="protein sequence ID" value="MEQ2192947.1"/>
    <property type="molecule type" value="Genomic_DNA"/>
</dbReference>
<keyword evidence="4" id="KW-1185">Reference proteome</keyword>